<protein>
    <submittedName>
        <fullName evidence="1">Uncharacterized protein</fullName>
    </submittedName>
</protein>
<dbReference type="AlphaFoldDB" id="X1KGG7"/>
<evidence type="ECO:0000313" key="1">
    <source>
        <dbReference type="EMBL" id="GAH81158.1"/>
    </source>
</evidence>
<dbReference type="EMBL" id="BARU01036805">
    <property type="protein sequence ID" value="GAH81158.1"/>
    <property type="molecule type" value="Genomic_DNA"/>
</dbReference>
<name>X1KGG7_9ZZZZ</name>
<comment type="caution">
    <text evidence="1">The sequence shown here is derived from an EMBL/GenBank/DDBJ whole genome shotgun (WGS) entry which is preliminary data.</text>
</comment>
<gene>
    <name evidence="1" type="ORF">S03H2_57422</name>
</gene>
<reference evidence="1" key="1">
    <citation type="journal article" date="2014" name="Front. Microbiol.">
        <title>High frequency of phylogenetically diverse reductive dehalogenase-homologous genes in deep subseafloor sedimentary metagenomes.</title>
        <authorList>
            <person name="Kawai M."/>
            <person name="Futagami T."/>
            <person name="Toyoda A."/>
            <person name="Takaki Y."/>
            <person name="Nishi S."/>
            <person name="Hori S."/>
            <person name="Arai W."/>
            <person name="Tsubouchi T."/>
            <person name="Morono Y."/>
            <person name="Uchiyama I."/>
            <person name="Ito T."/>
            <person name="Fujiyama A."/>
            <person name="Inagaki F."/>
            <person name="Takami H."/>
        </authorList>
    </citation>
    <scope>NUCLEOTIDE SEQUENCE</scope>
    <source>
        <strain evidence="1">Expedition CK06-06</strain>
    </source>
</reference>
<sequence length="70" mass="7825">MLRETRDLEAAFIAAGGLRERLIKRLTNACNNLVAAREDIVAYVDDEDVQSLLTGCEEALQQLREPYGES</sequence>
<proteinExistence type="predicted"/>
<accession>X1KGG7</accession>
<organism evidence="1">
    <name type="scientific">marine sediment metagenome</name>
    <dbReference type="NCBI Taxonomy" id="412755"/>
    <lineage>
        <taxon>unclassified sequences</taxon>
        <taxon>metagenomes</taxon>
        <taxon>ecological metagenomes</taxon>
    </lineage>
</organism>